<sequence>MNLKFSTLLLAASVSLCSVVHAAPAPAAGMPDAATLKQIYDTSRSMSGLISYCVEQGVLKKESQADAGKMVDYVTNMPATFDKSAGDAMEKTGRQGMIQGNDGTLVNIKDAPQGLETWCKGADEGMRQGLKSMQP</sequence>
<gene>
    <name evidence="2" type="ORF">TU86_17315</name>
</gene>
<dbReference type="PATRIC" id="fig|1608994.3.peg.4156"/>
<keyword evidence="1" id="KW-0732">Signal</keyword>
<evidence type="ECO:0000313" key="3">
    <source>
        <dbReference type="Proteomes" id="UP000036325"/>
    </source>
</evidence>
<evidence type="ECO:0008006" key="4">
    <source>
        <dbReference type="Google" id="ProtNLM"/>
    </source>
</evidence>
<proteinExistence type="predicted"/>
<feature type="signal peptide" evidence="1">
    <location>
        <begin position="1"/>
        <end position="22"/>
    </location>
</feature>
<evidence type="ECO:0000256" key="1">
    <source>
        <dbReference type="SAM" id="SignalP"/>
    </source>
</evidence>
<comment type="caution">
    <text evidence="2">The sequence shown here is derived from an EMBL/GenBank/DDBJ whole genome shotgun (WGS) entry which is preliminary data.</text>
</comment>
<dbReference type="EMBL" id="JYLF01000007">
    <property type="protein sequence ID" value="KMN12753.1"/>
    <property type="molecule type" value="Genomic_DNA"/>
</dbReference>
<dbReference type="STRING" id="1608994.TU86_17315"/>
<name>A0A0J6IKA2_9PSED</name>
<evidence type="ECO:0000313" key="2">
    <source>
        <dbReference type="EMBL" id="KMN12753.1"/>
    </source>
</evidence>
<dbReference type="Proteomes" id="UP000036325">
    <property type="component" value="Unassembled WGS sequence"/>
</dbReference>
<dbReference type="RefSeq" id="WP_048365529.1">
    <property type="nucleotide sequence ID" value="NZ_JYLF01000007.1"/>
</dbReference>
<reference evidence="2 3" key="1">
    <citation type="submission" date="2015-02" db="EMBL/GenBank/DDBJ databases">
        <title>Pseudomonas helleri sp. nov. and Pseudomonas weihenstephanensis sp. nov., isolated from raw cows milk.</title>
        <authorList>
            <person name="von Neubeck M."/>
            <person name="Huptas C."/>
            <person name="Wenning M."/>
            <person name="Scherer S."/>
        </authorList>
    </citation>
    <scope>NUCLEOTIDE SEQUENCE [LARGE SCALE GENOMIC DNA]</scope>
    <source>
        <strain evidence="2 3">DSM 29166</strain>
    </source>
</reference>
<protein>
    <recommendedName>
        <fullName evidence="4">Cytochrome C</fullName>
    </recommendedName>
</protein>
<dbReference type="AlphaFoldDB" id="A0A0J6IKA2"/>
<dbReference type="OrthoDB" id="6873983at2"/>
<accession>A0A0J6IKA2</accession>
<feature type="chain" id="PRO_5005274998" description="Cytochrome C" evidence="1">
    <location>
        <begin position="23"/>
        <end position="135"/>
    </location>
</feature>
<organism evidence="2 3">
    <name type="scientific">Pseudomonas weihenstephanensis</name>
    <dbReference type="NCBI Taxonomy" id="1608994"/>
    <lineage>
        <taxon>Bacteria</taxon>
        <taxon>Pseudomonadati</taxon>
        <taxon>Pseudomonadota</taxon>
        <taxon>Gammaproteobacteria</taxon>
        <taxon>Pseudomonadales</taxon>
        <taxon>Pseudomonadaceae</taxon>
        <taxon>Pseudomonas</taxon>
    </lineage>
</organism>